<proteinExistence type="predicted"/>
<dbReference type="InterPro" id="IPR003789">
    <property type="entry name" value="Asn/Gln_tRNA_amidoTrase-B-like"/>
</dbReference>
<dbReference type="InterPro" id="IPR042184">
    <property type="entry name" value="YqeY/Aim41_N"/>
</dbReference>
<dbReference type="GO" id="GO:0016884">
    <property type="term" value="F:carbon-nitrogen ligase activity, with glutamine as amido-N-donor"/>
    <property type="evidence" value="ECO:0007669"/>
    <property type="project" value="InterPro"/>
</dbReference>
<name>A0AAU9CF86_9BACT</name>
<reference evidence="1 2" key="1">
    <citation type="submission" date="2021-12" db="EMBL/GenBank/DDBJ databases">
        <title>Genome sequencing of bacteria with rrn-lacking chromosome and rrn-plasmid.</title>
        <authorList>
            <person name="Anda M."/>
            <person name="Iwasaki W."/>
        </authorList>
    </citation>
    <scope>NUCLEOTIDE SEQUENCE [LARGE SCALE GENOMIC DNA]</scope>
    <source>
        <strain evidence="1 2">DSM 100852</strain>
    </source>
</reference>
<dbReference type="InterPro" id="IPR019004">
    <property type="entry name" value="YqeY/Aim41"/>
</dbReference>
<dbReference type="AlphaFoldDB" id="A0AAU9CF86"/>
<sequence length="149" mass="16500">MSLKNRIDQDIKSAMREKRKDDLRTLRAIKSMILLAETEKGAGEGLSEDKEMALLTKAAKQRRESADIYTKEGRQDLADKELVELEVIERYLPEQLDEETLKAELQAIIEQVGAQGPKDMGKVMGVATKKFAGRADGKVVAATVKALLA</sequence>
<organism evidence="1 2">
    <name type="scientific">Fulvitalea axinellae</name>
    <dbReference type="NCBI Taxonomy" id="1182444"/>
    <lineage>
        <taxon>Bacteria</taxon>
        <taxon>Pseudomonadati</taxon>
        <taxon>Bacteroidota</taxon>
        <taxon>Cytophagia</taxon>
        <taxon>Cytophagales</taxon>
        <taxon>Persicobacteraceae</taxon>
        <taxon>Fulvitalea</taxon>
    </lineage>
</organism>
<protein>
    <submittedName>
        <fullName evidence="1">Aspartyl-tRNA amidotransferase subunit B</fullName>
    </submittedName>
</protein>
<dbReference type="PANTHER" id="PTHR28055:SF1">
    <property type="entry name" value="ALTERED INHERITANCE OF MITOCHONDRIA PROTEIN 41, MITOCHONDRIAL"/>
    <property type="match status" value="1"/>
</dbReference>
<dbReference type="PANTHER" id="PTHR28055">
    <property type="entry name" value="ALTERED INHERITANCE OF MITOCHONDRIA PROTEIN 41, MITOCHONDRIAL"/>
    <property type="match status" value="1"/>
</dbReference>
<evidence type="ECO:0000313" key="2">
    <source>
        <dbReference type="Proteomes" id="UP001348817"/>
    </source>
</evidence>
<accession>A0AAU9CF86</accession>
<dbReference type="InterPro" id="IPR023168">
    <property type="entry name" value="GatB_Yqey_C_2"/>
</dbReference>
<dbReference type="RefSeq" id="WP_338393840.1">
    <property type="nucleotide sequence ID" value="NZ_AP025314.1"/>
</dbReference>
<keyword evidence="2" id="KW-1185">Reference proteome</keyword>
<gene>
    <name evidence="1" type="ORF">FUAX_10250</name>
</gene>
<dbReference type="Proteomes" id="UP001348817">
    <property type="component" value="Chromosome"/>
</dbReference>
<dbReference type="Pfam" id="PF09424">
    <property type="entry name" value="YqeY"/>
    <property type="match status" value="1"/>
</dbReference>
<dbReference type="KEGG" id="fax:FUAX_10250"/>
<evidence type="ECO:0000313" key="1">
    <source>
        <dbReference type="EMBL" id="BDD08593.1"/>
    </source>
</evidence>
<dbReference type="Gene3D" id="1.10.1510.10">
    <property type="entry name" value="Uncharacterised protein YqeY/AIM41 PF09424, N-terminal domain"/>
    <property type="match status" value="1"/>
</dbReference>
<dbReference type="EMBL" id="AP025314">
    <property type="protein sequence ID" value="BDD08593.1"/>
    <property type="molecule type" value="Genomic_DNA"/>
</dbReference>
<dbReference type="Gene3D" id="1.10.10.410">
    <property type="match status" value="1"/>
</dbReference>
<dbReference type="SUPFAM" id="SSF89095">
    <property type="entry name" value="GatB/YqeY motif"/>
    <property type="match status" value="1"/>
</dbReference>